<keyword evidence="1" id="KW-1133">Transmembrane helix</keyword>
<dbReference type="InterPro" id="IPR041119">
    <property type="entry name" value="SLATT_6"/>
</dbReference>
<feature type="transmembrane region" description="Helical" evidence="1">
    <location>
        <begin position="12"/>
        <end position="30"/>
    </location>
</feature>
<proteinExistence type="predicted"/>
<sequence length="150" mass="17197">MALVFPMLSEKVPSAMLIIFSVASLYMGFYDKNVYMKAGEKLTQSFQDLRSLYSRVKSMPPGSDFNAVELEYDRIRSEANGAGISRQIFLSDTAAHYKFFWQQQIGWIEEQITFRFWRDKIPLSTLVACGALLITVLAVGMYFLINTTHR</sequence>
<name>A0A562RJB4_9BURK</name>
<keyword evidence="4" id="KW-1185">Reference proteome</keyword>
<protein>
    <recommendedName>
        <fullName evidence="2">SMODS and SLOG-associating 2TM effector domain-containing protein</fullName>
    </recommendedName>
</protein>
<organism evidence="3 4">
    <name type="scientific">Pseudoduganella lurida</name>
    <dbReference type="NCBI Taxonomy" id="1036180"/>
    <lineage>
        <taxon>Bacteria</taxon>
        <taxon>Pseudomonadati</taxon>
        <taxon>Pseudomonadota</taxon>
        <taxon>Betaproteobacteria</taxon>
        <taxon>Burkholderiales</taxon>
        <taxon>Oxalobacteraceae</taxon>
        <taxon>Telluria group</taxon>
        <taxon>Pseudoduganella</taxon>
    </lineage>
</organism>
<reference evidence="3 4" key="1">
    <citation type="journal article" date="2015" name="Stand. Genomic Sci.">
        <title>Genomic Encyclopedia of Bacterial and Archaeal Type Strains, Phase III: the genomes of soil and plant-associated and newly described type strains.</title>
        <authorList>
            <person name="Whitman W.B."/>
            <person name="Woyke T."/>
            <person name="Klenk H.P."/>
            <person name="Zhou Y."/>
            <person name="Lilburn T.G."/>
            <person name="Beck B.J."/>
            <person name="De Vos P."/>
            <person name="Vandamme P."/>
            <person name="Eisen J.A."/>
            <person name="Garrity G."/>
            <person name="Hugenholtz P."/>
            <person name="Kyrpides N.C."/>
        </authorList>
    </citation>
    <scope>NUCLEOTIDE SEQUENCE [LARGE SCALE GENOMIC DNA]</scope>
    <source>
        <strain evidence="3 4">CGMCC 1.10822</strain>
    </source>
</reference>
<feature type="domain" description="SMODS and SLOG-associating 2TM effector" evidence="2">
    <location>
        <begin position="2"/>
        <end position="125"/>
    </location>
</feature>
<dbReference type="Proteomes" id="UP000318431">
    <property type="component" value="Unassembled WGS sequence"/>
</dbReference>
<evidence type="ECO:0000313" key="4">
    <source>
        <dbReference type="Proteomes" id="UP000318431"/>
    </source>
</evidence>
<evidence type="ECO:0000313" key="3">
    <source>
        <dbReference type="EMBL" id="TWI69121.1"/>
    </source>
</evidence>
<accession>A0A562RJB4</accession>
<dbReference type="AlphaFoldDB" id="A0A562RJB4"/>
<dbReference type="Pfam" id="PF18169">
    <property type="entry name" value="SLATT_6"/>
    <property type="match status" value="1"/>
</dbReference>
<comment type="caution">
    <text evidence="3">The sequence shown here is derived from an EMBL/GenBank/DDBJ whole genome shotgun (WGS) entry which is preliminary data.</text>
</comment>
<gene>
    <name evidence="3" type="ORF">IP91_00187</name>
</gene>
<evidence type="ECO:0000259" key="2">
    <source>
        <dbReference type="Pfam" id="PF18169"/>
    </source>
</evidence>
<evidence type="ECO:0000256" key="1">
    <source>
        <dbReference type="SAM" id="Phobius"/>
    </source>
</evidence>
<keyword evidence="1" id="KW-0472">Membrane</keyword>
<dbReference type="EMBL" id="VLLB01000001">
    <property type="protein sequence ID" value="TWI69121.1"/>
    <property type="molecule type" value="Genomic_DNA"/>
</dbReference>
<dbReference type="NCBIfam" id="NF033630">
    <property type="entry name" value="SLATT_6"/>
    <property type="match status" value="1"/>
</dbReference>
<keyword evidence="1" id="KW-0812">Transmembrane</keyword>
<feature type="transmembrane region" description="Helical" evidence="1">
    <location>
        <begin position="123"/>
        <end position="145"/>
    </location>
</feature>